<reference evidence="7" key="1">
    <citation type="submission" date="2023-07" db="EMBL/GenBank/DDBJ databases">
        <title>Whole-genome sequencing of a new Methanosarcina sp. Z-7115.</title>
        <authorList>
            <person name="Zhilina T.N."/>
            <person name="Merkel A.Y."/>
        </authorList>
    </citation>
    <scope>NUCLEOTIDE SEQUENCE [LARGE SCALE GENOMIC DNA]</scope>
    <source>
        <strain evidence="7">Z-7115</strain>
    </source>
</reference>
<gene>
    <name evidence="6" type="ORF">RG963_01300</name>
</gene>
<dbReference type="PANTHER" id="PTHR36116:SF1">
    <property type="entry name" value="UPF0060 MEMBRANE PROTEIN YNFA"/>
    <property type="match status" value="1"/>
</dbReference>
<comment type="subcellular location">
    <subcellularLocation>
        <location evidence="5">Cell membrane</location>
        <topology evidence="5">Multi-pass membrane protein</topology>
    </subcellularLocation>
</comment>
<keyword evidence="2 5" id="KW-0812">Transmembrane</keyword>
<comment type="similarity">
    <text evidence="5">Belongs to the UPF0060 family.</text>
</comment>
<dbReference type="Pfam" id="PF02694">
    <property type="entry name" value="UPF0060"/>
    <property type="match status" value="1"/>
</dbReference>
<evidence type="ECO:0000256" key="3">
    <source>
        <dbReference type="ARBA" id="ARBA00022989"/>
    </source>
</evidence>
<keyword evidence="1 5" id="KW-1003">Cell membrane</keyword>
<keyword evidence="3 5" id="KW-1133">Transmembrane helix</keyword>
<dbReference type="PANTHER" id="PTHR36116">
    <property type="entry name" value="UPF0060 MEMBRANE PROTEIN YNFA"/>
    <property type="match status" value="1"/>
</dbReference>
<evidence type="ECO:0000256" key="5">
    <source>
        <dbReference type="HAMAP-Rule" id="MF_00010"/>
    </source>
</evidence>
<dbReference type="SUPFAM" id="SSF103481">
    <property type="entry name" value="Multidrug resistance efflux transporter EmrE"/>
    <property type="match status" value="1"/>
</dbReference>
<feature type="transmembrane region" description="Helical" evidence="5">
    <location>
        <begin position="34"/>
        <end position="51"/>
    </location>
</feature>
<proteinExistence type="inferred from homology"/>
<accession>A0ABU2CXI2</accession>
<evidence type="ECO:0000313" key="7">
    <source>
        <dbReference type="Proteomes" id="UP001246244"/>
    </source>
</evidence>
<feature type="transmembrane region" description="Helical" evidence="5">
    <location>
        <begin position="6"/>
        <end position="27"/>
    </location>
</feature>
<feature type="transmembrane region" description="Helical" evidence="5">
    <location>
        <begin position="89"/>
        <end position="107"/>
    </location>
</feature>
<dbReference type="RefSeq" id="WP_310574469.1">
    <property type="nucleotide sequence ID" value="NZ_JAVKPK010000003.1"/>
</dbReference>
<sequence>MITPGISLALFFLAAFFEIGGGYLIWLWLRENKGAVFGLLGGLTLAVYGIIPTFQPAHFGRVYAAYGGIFIVSSLIWGAFIDKKNPDKYEIIGALIALAGVLIMFYIPR</sequence>
<keyword evidence="4 5" id="KW-0472">Membrane</keyword>
<dbReference type="EMBL" id="JAVKPK010000003">
    <property type="protein sequence ID" value="MDR7664441.1"/>
    <property type="molecule type" value="Genomic_DNA"/>
</dbReference>
<name>A0ABU2CXI2_9EURY</name>
<evidence type="ECO:0000256" key="1">
    <source>
        <dbReference type="ARBA" id="ARBA00022475"/>
    </source>
</evidence>
<keyword evidence="7" id="KW-1185">Reference proteome</keyword>
<protein>
    <submittedName>
        <fullName evidence="6">YnfA family protein</fullName>
    </submittedName>
</protein>
<dbReference type="NCBIfam" id="NF002586">
    <property type="entry name" value="PRK02237.1"/>
    <property type="match status" value="1"/>
</dbReference>
<evidence type="ECO:0000313" key="6">
    <source>
        <dbReference type="EMBL" id="MDR7664441.1"/>
    </source>
</evidence>
<evidence type="ECO:0000256" key="2">
    <source>
        <dbReference type="ARBA" id="ARBA00022692"/>
    </source>
</evidence>
<dbReference type="InterPro" id="IPR003844">
    <property type="entry name" value="UPF0060"/>
</dbReference>
<dbReference type="HAMAP" id="MF_00010">
    <property type="entry name" value="UPF0060"/>
    <property type="match status" value="1"/>
</dbReference>
<feature type="transmembrane region" description="Helical" evidence="5">
    <location>
        <begin position="63"/>
        <end position="82"/>
    </location>
</feature>
<dbReference type="InterPro" id="IPR037185">
    <property type="entry name" value="EmrE-like"/>
</dbReference>
<comment type="caution">
    <text evidence="6">The sequence shown here is derived from an EMBL/GenBank/DDBJ whole genome shotgun (WGS) entry which is preliminary data.</text>
</comment>
<dbReference type="Proteomes" id="UP001246244">
    <property type="component" value="Unassembled WGS sequence"/>
</dbReference>
<organism evidence="6 7">
    <name type="scientific">Methanosarcina baikalica</name>
    <dbReference type="NCBI Taxonomy" id="3073890"/>
    <lineage>
        <taxon>Archaea</taxon>
        <taxon>Methanobacteriati</taxon>
        <taxon>Methanobacteriota</taxon>
        <taxon>Stenosarchaea group</taxon>
        <taxon>Methanomicrobia</taxon>
        <taxon>Methanosarcinales</taxon>
        <taxon>Methanosarcinaceae</taxon>
        <taxon>Methanosarcina</taxon>
    </lineage>
</organism>
<evidence type="ECO:0000256" key="4">
    <source>
        <dbReference type="ARBA" id="ARBA00023136"/>
    </source>
</evidence>